<dbReference type="PROSITE" id="PS51332">
    <property type="entry name" value="B12_BINDING"/>
    <property type="match status" value="1"/>
</dbReference>
<dbReference type="CDD" id="cd01335">
    <property type="entry name" value="Radical_SAM"/>
    <property type="match status" value="1"/>
</dbReference>
<keyword evidence="3" id="KW-0479">Metal-binding</keyword>
<dbReference type="InterPro" id="IPR058240">
    <property type="entry name" value="rSAM_sf"/>
</dbReference>
<dbReference type="InterPro" id="IPR051198">
    <property type="entry name" value="BchE-like"/>
</dbReference>
<evidence type="ECO:0000313" key="8">
    <source>
        <dbReference type="EMBL" id="OGZ20011.1"/>
    </source>
</evidence>
<dbReference type="Gene3D" id="3.80.30.20">
    <property type="entry name" value="tm_1862 like domain"/>
    <property type="match status" value="1"/>
</dbReference>
<dbReference type="SFLD" id="SFLDS00029">
    <property type="entry name" value="Radical_SAM"/>
    <property type="match status" value="1"/>
</dbReference>
<dbReference type="PANTHER" id="PTHR43409">
    <property type="entry name" value="ANAEROBIC MAGNESIUM-PROTOPORPHYRIN IX MONOMETHYL ESTER CYCLASE-RELATED"/>
    <property type="match status" value="1"/>
</dbReference>
<dbReference type="AlphaFoldDB" id="A0A1G2E432"/>
<evidence type="ECO:0000256" key="2">
    <source>
        <dbReference type="ARBA" id="ARBA00022691"/>
    </source>
</evidence>
<reference evidence="8 9" key="1">
    <citation type="journal article" date="2016" name="Nat. Commun.">
        <title>Thousands of microbial genomes shed light on interconnected biogeochemical processes in an aquifer system.</title>
        <authorList>
            <person name="Anantharaman K."/>
            <person name="Brown C.T."/>
            <person name="Hug L.A."/>
            <person name="Sharon I."/>
            <person name="Castelle C.J."/>
            <person name="Probst A.J."/>
            <person name="Thomas B.C."/>
            <person name="Singh A."/>
            <person name="Wilkins M.J."/>
            <person name="Karaoz U."/>
            <person name="Brodie E.L."/>
            <person name="Williams K.H."/>
            <person name="Hubbard S.S."/>
            <person name="Banfield J.F."/>
        </authorList>
    </citation>
    <scope>NUCLEOTIDE SEQUENCE [LARGE SCALE GENOMIC DNA]</scope>
</reference>
<evidence type="ECO:0000256" key="1">
    <source>
        <dbReference type="ARBA" id="ARBA00001966"/>
    </source>
</evidence>
<sequence length="435" mass="50315">MSKKILLVYNYTVVEPLGMLSLADYLERNNHEVEIIDWQSLEKKNLDFADYDFVGFSILTGSHNQMLKIADKIRDKTKVIIGGPHTVSFSKDCKEHADFVVRGFGERILLKIVNGEIKEEGIYSESTPPVDLFISSREKFYQDEKRRNNPIKNVITGFCCPFKCTYCYNSIVQEEFPSYRYTARPVDSVINECKTLLKYPLKIIAFEDDTFGASLEWMKEFAPKYKKEIGLPFHCNIRIELATDERMKLFKEAGCLSVTFSIESASEKIRKELLNRYMTNEQILSGIEVLRKYNIMFRTQQMLGLPTTTIEDDLELLKLNCKIKPLVAWTSIFSPIRGTPIAEFCVKEGYYDGKNDDIADTLFSHSVLNFPEKRKKQIAVLNKVFTVLCHLPRGYEMGKELMESDCTMDDFYKITKNNLYDAMYDLDQASAKNTR</sequence>
<evidence type="ECO:0000256" key="5">
    <source>
        <dbReference type="ARBA" id="ARBA00023014"/>
    </source>
</evidence>
<dbReference type="InterPro" id="IPR034466">
    <property type="entry name" value="Methyltransferase_Class_B"/>
</dbReference>
<dbReference type="SFLD" id="SFLDG01123">
    <property type="entry name" value="methyltransferase_(Class_B)"/>
    <property type="match status" value="1"/>
</dbReference>
<evidence type="ECO:0000256" key="3">
    <source>
        <dbReference type="ARBA" id="ARBA00022723"/>
    </source>
</evidence>
<dbReference type="GO" id="GO:0051539">
    <property type="term" value="F:4 iron, 4 sulfur cluster binding"/>
    <property type="evidence" value="ECO:0007669"/>
    <property type="project" value="UniProtKB-KW"/>
</dbReference>
<dbReference type="SUPFAM" id="SSF102114">
    <property type="entry name" value="Radical SAM enzymes"/>
    <property type="match status" value="1"/>
</dbReference>
<dbReference type="SFLD" id="SFLDG01082">
    <property type="entry name" value="B12-binding_domain_containing"/>
    <property type="match status" value="1"/>
</dbReference>
<evidence type="ECO:0000256" key="4">
    <source>
        <dbReference type="ARBA" id="ARBA00023004"/>
    </source>
</evidence>
<dbReference type="InterPro" id="IPR006158">
    <property type="entry name" value="Cobalamin-bd"/>
</dbReference>
<dbReference type="Proteomes" id="UP000178721">
    <property type="component" value="Unassembled WGS sequence"/>
</dbReference>
<dbReference type="EMBL" id="MHMA01000029">
    <property type="protein sequence ID" value="OGZ20011.1"/>
    <property type="molecule type" value="Genomic_DNA"/>
</dbReference>
<gene>
    <name evidence="8" type="ORF">A2654_02230</name>
</gene>
<dbReference type="Pfam" id="PF02310">
    <property type="entry name" value="B12-binding"/>
    <property type="match status" value="1"/>
</dbReference>
<keyword evidence="4" id="KW-0408">Iron</keyword>
<evidence type="ECO:0000259" key="7">
    <source>
        <dbReference type="PROSITE" id="PS51918"/>
    </source>
</evidence>
<protein>
    <submittedName>
        <fullName evidence="8">Uncharacterized protein</fullName>
    </submittedName>
</protein>
<dbReference type="Gene3D" id="3.40.50.280">
    <property type="entry name" value="Cobalamin-binding domain"/>
    <property type="match status" value="1"/>
</dbReference>
<dbReference type="SMART" id="SM00729">
    <property type="entry name" value="Elp3"/>
    <property type="match status" value="1"/>
</dbReference>
<dbReference type="InterPro" id="IPR023404">
    <property type="entry name" value="rSAM_horseshoe"/>
</dbReference>
<name>A0A1G2E432_9BACT</name>
<feature type="domain" description="Radical SAM core" evidence="7">
    <location>
        <begin position="141"/>
        <end position="366"/>
    </location>
</feature>
<comment type="cofactor">
    <cofactor evidence="1">
        <name>[4Fe-4S] cluster</name>
        <dbReference type="ChEBI" id="CHEBI:49883"/>
    </cofactor>
</comment>
<dbReference type="InterPro" id="IPR006638">
    <property type="entry name" value="Elp3/MiaA/NifB-like_rSAM"/>
</dbReference>
<dbReference type="GO" id="GO:0031419">
    <property type="term" value="F:cobalamin binding"/>
    <property type="evidence" value="ECO:0007669"/>
    <property type="project" value="InterPro"/>
</dbReference>
<dbReference type="CDD" id="cd02068">
    <property type="entry name" value="radical_SAM_B12_BD"/>
    <property type="match status" value="1"/>
</dbReference>
<dbReference type="GO" id="GO:0046872">
    <property type="term" value="F:metal ion binding"/>
    <property type="evidence" value="ECO:0007669"/>
    <property type="project" value="UniProtKB-KW"/>
</dbReference>
<organism evidence="8 9">
    <name type="scientific">Candidatus Nealsonbacteria bacterium RIFCSPHIGHO2_01_FULL_43_31</name>
    <dbReference type="NCBI Taxonomy" id="1801665"/>
    <lineage>
        <taxon>Bacteria</taxon>
        <taxon>Candidatus Nealsoniibacteriota</taxon>
    </lineage>
</organism>
<proteinExistence type="predicted"/>
<dbReference type="InterPro" id="IPR007197">
    <property type="entry name" value="rSAM"/>
</dbReference>
<accession>A0A1G2E432</accession>
<evidence type="ECO:0000313" key="9">
    <source>
        <dbReference type="Proteomes" id="UP000178721"/>
    </source>
</evidence>
<comment type="caution">
    <text evidence="8">The sequence shown here is derived from an EMBL/GenBank/DDBJ whole genome shotgun (WGS) entry which is preliminary data.</text>
</comment>
<dbReference type="GO" id="GO:0003824">
    <property type="term" value="F:catalytic activity"/>
    <property type="evidence" value="ECO:0007669"/>
    <property type="project" value="InterPro"/>
</dbReference>
<keyword evidence="5" id="KW-0411">Iron-sulfur</keyword>
<feature type="domain" description="B12-binding" evidence="6">
    <location>
        <begin position="2"/>
        <end position="123"/>
    </location>
</feature>
<keyword evidence="2" id="KW-0949">S-adenosyl-L-methionine</keyword>
<dbReference type="PROSITE" id="PS51918">
    <property type="entry name" value="RADICAL_SAM"/>
    <property type="match status" value="1"/>
</dbReference>
<evidence type="ECO:0000259" key="6">
    <source>
        <dbReference type="PROSITE" id="PS51332"/>
    </source>
</evidence>
<dbReference type="Pfam" id="PF04055">
    <property type="entry name" value="Radical_SAM"/>
    <property type="match status" value="1"/>
</dbReference>